<keyword evidence="4" id="KW-1185">Reference proteome</keyword>
<name>A0A2W2BDZ5_9BACT</name>
<feature type="domain" description="Fumarylacetoacetase-like C-terminal" evidence="2">
    <location>
        <begin position="2"/>
        <end position="194"/>
    </location>
</feature>
<dbReference type="GO" id="GO:0018773">
    <property type="term" value="F:acetylpyruvate hydrolase activity"/>
    <property type="evidence" value="ECO:0007669"/>
    <property type="project" value="TreeGrafter"/>
</dbReference>
<dbReference type="Gene3D" id="3.90.850.10">
    <property type="entry name" value="Fumarylacetoacetase-like, C-terminal domain"/>
    <property type="match status" value="1"/>
</dbReference>
<dbReference type="Pfam" id="PF01557">
    <property type="entry name" value="FAA_hydrolase"/>
    <property type="match status" value="1"/>
</dbReference>
<dbReference type="RefSeq" id="WP_110997524.1">
    <property type="nucleotide sequence ID" value="NZ_QKTW01000006.1"/>
</dbReference>
<evidence type="ECO:0000313" key="3">
    <source>
        <dbReference type="EMBL" id="PZF74107.1"/>
    </source>
</evidence>
<dbReference type="GO" id="GO:0016853">
    <property type="term" value="F:isomerase activity"/>
    <property type="evidence" value="ECO:0007669"/>
    <property type="project" value="UniProtKB-KW"/>
</dbReference>
<dbReference type="InterPro" id="IPR036663">
    <property type="entry name" value="Fumarylacetoacetase_C_sf"/>
</dbReference>
<dbReference type="SUPFAM" id="SSF56529">
    <property type="entry name" value="FAH"/>
    <property type="match status" value="1"/>
</dbReference>
<dbReference type="InterPro" id="IPR011234">
    <property type="entry name" value="Fumarylacetoacetase-like_C"/>
</dbReference>
<accession>A0A2W2BDZ5</accession>
<dbReference type="GO" id="GO:0046872">
    <property type="term" value="F:metal ion binding"/>
    <property type="evidence" value="ECO:0007669"/>
    <property type="project" value="UniProtKB-KW"/>
</dbReference>
<dbReference type="EMBL" id="QKTW01000006">
    <property type="protein sequence ID" value="PZF74107.1"/>
    <property type="molecule type" value="Genomic_DNA"/>
</dbReference>
<evidence type="ECO:0000256" key="1">
    <source>
        <dbReference type="ARBA" id="ARBA00022723"/>
    </source>
</evidence>
<dbReference type="PANTHER" id="PTHR11820">
    <property type="entry name" value="ACYLPYRUVASE"/>
    <property type="match status" value="1"/>
</dbReference>
<keyword evidence="3" id="KW-0413">Isomerase</keyword>
<dbReference type="Proteomes" id="UP000248745">
    <property type="component" value="Unassembled WGS sequence"/>
</dbReference>
<evidence type="ECO:0000259" key="2">
    <source>
        <dbReference type="Pfam" id="PF01557"/>
    </source>
</evidence>
<reference evidence="3 4" key="1">
    <citation type="submission" date="2018-06" db="EMBL/GenBank/DDBJ databases">
        <title>Mucibacter soli gen. nov., sp. nov., a new member of the family Chitinophagaceae producing mucin.</title>
        <authorList>
            <person name="Kim M.-K."/>
            <person name="Park S."/>
            <person name="Kim T.-S."/>
            <person name="Joung Y."/>
            <person name="Han J.-H."/>
            <person name="Kim S.B."/>
        </authorList>
    </citation>
    <scope>NUCLEOTIDE SEQUENCE [LARGE SCALE GENOMIC DNA]</scope>
    <source>
        <strain evidence="3 4">R1-15</strain>
    </source>
</reference>
<proteinExistence type="predicted"/>
<evidence type="ECO:0000313" key="4">
    <source>
        <dbReference type="Proteomes" id="UP000248745"/>
    </source>
</evidence>
<organism evidence="3 4">
    <name type="scientific">Taibaiella soli</name>
    <dbReference type="NCBI Taxonomy" id="1649169"/>
    <lineage>
        <taxon>Bacteria</taxon>
        <taxon>Pseudomonadati</taxon>
        <taxon>Bacteroidota</taxon>
        <taxon>Chitinophagia</taxon>
        <taxon>Chitinophagales</taxon>
        <taxon>Chitinophagaceae</taxon>
        <taxon>Taibaiella</taxon>
    </lineage>
</organism>
<dbReference type="AlphaFoldDB" id="A0A2W2BDZ5"/>
<gene>
    <name evidence="3" type="ORF">DN068_03585</name>
</gene>
<comment type="caution">
    <text evidence="3">The sequence shown here is derived from an EMBL/GenBank/DDBJ whole genome shotgun (WGS) entry which is preliminary data.</text>
</comment>
<sequence length="203" mass="22985">MKIICVGRNYAEHAKELNNEVPKEPVLFMKPKNALLVAGKPVFYPEFTDDLQFECEVVVKICKNGKYIHEKAAPKYYNEISVGLDFTARDLQQKMKQKGLPWEIAKAFDNSAAVGNFLPILPDMNVQDLDFELRLNDKTVQKANTREMIFSINRVISYASHFFTLNIGDLIFTGTPAGVGPVIVYDHLEGFLQGEKLLDVDIQ</sequence>
<dbReference type="OrthoDB" id="9805307at2"/>
<dbReference type="PANTHER" id="PTHR11820:SF7">
    <property type="entry name" value="ACYLPYRUVASE FAHD1, MITOCHONDRIAL"/>
    <property type="match status" value="1"/>
</dbReference>
<protein>
    <submittedName>
        <fullName evidence="3">2-hydroxyhepta-2,4-diene-1,7-dioate isomerase</fullName>
    </submittedName>
</protein>
<keyword evidence="1" id="KW-0479">Metal-binding</keyword>